<evidence type="ECO:0000313" key="2">
    <source>
        <dbReference type="EMBL" id="AWN47210.1"/>
    </source>
</evidence>
<reference evidence="2 3" key="1">
    <citation type="submission" date="2018-05" db="EMBL/GenBank/DDBJ databases">
        <title>Complete Genome Sequence of Methylobacterium sp. 17Sr1-28.</title>
        <authorList>
            <person name="Srinivasan S."/>
        </authorList>
    </citation>
    <scope>NUCLEOTIDE SEQUENCE [LARGE SCALE GENOMIC DNA]</scope>
    <source>
        <strain evidence="2 3">17Sr1-28</strain>
    </source>
</reference>
<dbReference type="SUPFAM" id="SSF102405">
    <property type="entry name" value="MCP/YpsA-like"/>
    <property type="match status" value="1"/>
</dbReference>
<feature type="domain" description="YspA cpYpsA-related SLOG" evidence="1">
    <location>
        <begin position="10"/>
        <end position="77"/>
    </location>
</feature>
<accession>A0A2U8WP19</accession>
<dbReference type="Proteomes" id="UP000245444">
    <property type="component" value="Chromosome"/>
</dbReference>
<sequence length="131" mass="13918">MTDSTKAGLRVLVCGGRDYATKDRRQMLDVAFRLGALSDERGPLTIIEGGASGADAAAYFWATIWGVDVETFPADWAQDGRAAGPMRNARMLREARPDLVLAFPGGRGTADMVRRARAAGVPVEVGGEHVG</sequence>
<gene>
    <name evidence="2" type="ORF">DK419_13510</name>
</gene>
<dbReference type="AlphaFoldDB" id="A0A2U8WP19"/>
<dbReference type="KEGG" id="mtea:DK419_13510"/>
<organism evidence="2 3">
    <name type="scientific">Methylobacterium terrae</name>
    <dbReference type="NCBI Taxonomy" id="2202827"/>
    <lineage>
        <taxon>Bacteria</taxon>
        <taxon>Pseudomonadati</taxon>
        <taxon>Pseudomonadota</taxon>
        <taxon>Alphaproteobacteria</taxon>
        <taxon>Hyphomicrobiales</taxon>
        <taxon>Methylobacteriaceae</taxon>
        <taxon>Methylobacterium</taxon>
    </lineage>
</organism>
<protein>
    <recommendedName>
        <fullName evidence="1">YspA cpYpsA-related SLOG domain-containing protein</fullName>
    </recommendedName>
</protein>
<dbReference type="EMBL" id="CP029553">
    <property type="protein sequence ID" value="AWN47210.1"/>
    <property type="molecule type" value="Genomic_DNA"/>
</dbReference>
<dbReference type="InterPro" id="IPR019627">
    <property type="entry name" value="YAcAr"/>
</dbReference>
<dbReference type="RefSeq" id="WP_109959541.1">
    <property type="nucleotide sequence ID" value="NZ_CP029553.1"/>
</dbReference>
<dbReference type="OrthoDB" id="572639at2"/>
<proteinExistence type="predicted"/>
<dbReference type="Pfam" id="PF10686">
    <property type="entry name" value="YAcAr"/>
    <property type="match status" value="1"/>
</dbReference>
<evidence type="ECO:0000313" key="3">
    <source>
        <dbReference type="Proteomes" id="UP000245444"/>
    </source>
</evidence>
<evidence type="ECO:0000259" key="1">
    <source>
        <dbReference type="Pfam" id="PF10686"/>
    </source>
</evidence>
<keyword evidence="3" id="KW-1185">Reference proteome</keyword>
<name>A0A2U8WP19_9HYPH</name>